<accession>A0A081RDD9</accession>
<dbReference type="InterPro" id="IPR011008">
    <property type="entry name" value="Dimeric_a/b-barrel"/>
</dbReference>
<dbReference type="PATRIC" id="fig|46429.4.peg.2474"/>
<dbReference type="Proteomes" id="UP000028411">
    <property type="component" value="Unassembled WGS sequence"/>
</dbReference>
<reference evidence="1 2" key="1">
    <citation type="submission" date="2014-02" db="EMBL/GenBank/DDBJ databases">
        <title>Whole genome sequence of Sphingobium chlorophenolicum NBRC 16172.</title>
        <authorList>
            <person name="Gan H.M."/>
            <person name="Gan H.Y."/>
            <person name="Chew T.H."/>
            <person name="Savka M.A."/>
        </authorList>
    </citation>
    <scope>NUCLEOTIDE SEQUENCE [LARGE SCALE GENOMIC DNA]</scope>
    <source>
        <strain evidence="1 2">NBRC 16172</strain>
    </source>
</reference>
<evidence type="ECO:0000313" key="1">
    <source>
        <dbReference type="EMBL" id="KEQ53212.1"/>
    </source>
</evidence>
<name>A0A081RDD9_SPHCR</name>
<comment type="caution">
    <text evidence="1">The sequence shown here is derived from an EMBL/GenBank/DDBJ whole genome shotgun (WGS) entry which is preliminary data.</text>
</comment>
<dbReference type="OrthoDB" id="3034735at2"/>
<dbReference type="eggNOG" id="ENOG5030ZRH">
    <property type="taxonomic scope" value="Bacteria"/>
</dbReference>
<sequence>MRYILHVTSRAVAGREAEYDRWYDEVHSVEMCRLPGVRSCTRYRELDMTGTETGVFVADYEVETDDPAALLESVFAAAPTMRLTDSIDMESPRFAFFKPTGPDRI</sequence>
<dbReference type="SUPFAM" id="SSF54909">
    <property type="entry name" value="Dimeric alpha+beta barrel"/>
    <property type="match status" value="1"/>
</dbReference>
<dbReference type="EMBL" id="JFHR01000026">
    <property type="protein sequence ID" value="KEQ53212.1"/>
    <property type="molecule type" value="Genomic_DNA"/>
</dbReference>
<gene>
    <name evidence="1" type="ORF">BV95_02496</name>
</gene>
<organism evidence="1 2">
    <name type="scientific">Sphingobium chlorophenolicum</name>
    <dbReference type="NCBI Taxonomy" id="46429"/>
    <lineage>
        <taxon>Bacteria</taxon>
        <taxon>Pseudomonadati</taxon>
        <taxon>Pseudomonadota</taxon>
        <taxon>Alphaproteobacteria</taxon>
        <taxon>Sphingomonadales</taxon>
        <taxon>Sphingomonadaceae</taxon>
        <taxon>Sphingobium</taxon>
    </lineage>
</organism>
<evidence type="ECO:0008006" key="3">
    <source>
        <dbReference type="Google" id="ProtNLM"/>
    </source>
</evidence>
<proteinExistence type="predicted"/>
<evidence type="ECO:0000313" key="2">
    <source>
        <dbReference type="Proteomes" id="UP000028411"/>
    </source>
</evidence>
<dbReference type="AlphaFoldDB" id="A0A081RDD9"/>
<dbReference type="RefSeq" id="WP_037452103.1">
    <property type="nucleotide sequence ID" value="NZ_JFHR01000026.1"/>
</dbReference>
<protein>
    <recommendedName>
        <fullName evidence="3">Ethyl tert-butyl ether degradation EthD</fullName>
    </recommendedName>
</protein>